<reference evidence="1 2" key="1">
    <citation type="journal article" date="2014" name="Agronomy (Basel)">
        <title>A Draft Genome Sequence for Ensete ventricosum, the Drought-Tolerant Tree Against Hunger.</title>
        <authorList>
            <person name="Harrison J."/>
            <person name="Moore K.A."/>
            <person name="Paszkiewicz K."/>
            <person name="Jones T."/>
            <person name="Grant M."/>
            <person name="Ambacheew D."/>
            <person name="Muzemil S."/>
            <person name="Studholme D.J."/>
        </authorList>
    </citation>
    <scope>NUCLEOTIDE SEQUENCE [LARGE SCALE GENOMIC DNA]</scope>
</reference>
<gene>
    <name evidence="1" type="ORF">B296_00012846</name>
</gene>
<evidence type="ECO:0000313" key="2">
    <source>
        <dbReference type="Proteomes" id="UP000287651"/>
    </source>
</evidence>
<dbReference type="Proteomes" id="UP000287651">
    <property type="component" value="Unassembled WGS sequence"/>
</dbReference>
<proteinExistence type="predicted"/>
<dbReference type="AlphaFoldDB" id="A0A427A530"/>
<evidence type="ECO:0000313" key="1">
    <source>
        <dbReference type="EMBL" id="RRT71304.1"/>
    </source>
</evidence>
<accession>A0A427A530</accession>
<sequence>MCVHWYRHGTMFDDSFYSVAGATSDRAMSRLPHEQGRVHGGARQARRHQARHHFHRYPIIHLLLLKHLAFLWFHGARDLIVSSCVEVWKELEKENKEFFQAYTMDQAEKAMEMEAAQRIQKMLAEWAAKDSEKED</sequence>
<protein>
    <submittedName>
        <fullName evidence="1">Uncharacterized protein</fullName>
    </submittedName>
</protein>
<comment type="caution">
    <text evidence="1">The sequence shown here is derived from an EMBL/GenBank/DDBJ whole genome shotgun (WGS) entry which is preliminary data.</text>
</comment>
<name>A0A427A530_ENSVE</name>
<dbReference type="EMBL" id="AMZH03003747">
    <property type="protein sequence ID" value="RRT71304.1"/>
    <property type="molecule type" value="Genomic_DNA"/>
</dbReference>
<organism evidence="1 2">
    <name type="scientific">Ensete ventricosum</name>
    <name type="common">Abyssinian banana</name>
    <name type="synonym">Musa ensete</name>
    <dbReference type="NCBI Taxonomy" id="4639"/>
    <lineage>
        <taxon>Eukaryota</taxon>
        <taxon>Viridiplantae</taxon>
        <taxon>Streptophyta</taxon>
        <taxon>Embryophyta</taxon>
        <taxon>Tracheophyta</taxon>
        <taxon>Spermatophyta</taxon>
        <taxon>Magnoliopsida</taxon>
        <taxon>Liliopsida</taxon>
        <taxon>Zingiberales</taxon>
        <taxon>Musaceae</taxon>
        <taxon>Ensete</taxon>
    </lineage>
</organism>